<dbReference type="InterPro" id="IPR049468">
    <property type="entry name" value="Restrct_endonuc-II-like_dom"/>
</dbReference>
<feature type="region of interest" description="Disordered" evidence="1">
    <location>
        <begin position="128"/>
        <end position="166"/>
    </location>
</feature>
<dbReference type="PANTHER" id="PTHR10887">
    <property type="entry name" value="DNA2/NAM7 HELICASE FAMILY"/>
    <property type="match status" value="1"/>
</dbReference>
<gene>
    <name evidence="5" type="ORF">FJV41_33850</name>
</gene>
<feature type="domain" description="DNA2/NAM7 helicase helicase" evidence="2">
    <location>
        <begin position="1133"/>
        <end position="1176"/>
    </location>
</feature>
<comment type="caution">
    <text evidence="5">The sequence shown here is derived from an EMBL/GenBank/DDBJ whole genome shotgun (WGS) entry which is preliminary data.</text>
</comment>
<feature type="domain" description="DNA2/NAM7 helicase-like C-terminal" evidence="3">
    <location>
        <begin position="1208"/>
        <end position="1406"/>
    </location>
</feature>
<dbReference type="Pfam" id="PF13086">
    <property type="entry name" value="AAA_11"/>
    <property type="match status" value="2"/>
</dbReference>
<dbReference type="Gene3D" id="3.40.50.300">
    <property type="entry name" value="P-loop containing nucleotide triphosphate hydrolases"/>
    <property type="match status" value="3"/>
</dbReference>
<accession>A0A540WR91</accession>
<name>A0A540WR91_9BACT</name>
<feature type="domain" description="DNA2/NAM7 helicase helicase" evidence="2">
    <location>
        <begin position="402"/>
        <end position="518"/>
    </location>
</feature>
<dbReference type="InterPro" id="IPR041677">
    <property type="entry name" value="DNA2/NAM7_AAA_11"/>
</dbReference>
<evidence type="ECO:0000256" key="1">
    <source>
        <dbReference type="SAM" id="MobiDB-lite"/>
    </source>
</evidence>
<dbReference type="InterPro" id="IPR041679">
    <property type="entry name" value="DNA2/NAM7-like_C"/>
</dbReference>
<evidence type="ECO:0000259" key="4">
    <source>
        <dbReference type="Pfam" id="PF18741"/>
    </source>
</evidence>
<dbReference type="GO" id="GO:0004386">
    <property type="term" value="F:helicase activity"/>
    <property type="evidence" value="ECO:0007669"/>
    <property type="project" value="InterPro"/>
</dbReference>
<dbReference type="InterPro" id="IPR025103">
    <property type="entry name" value="DUF4011"/>
</dbReference>
<dbReference type="SUPFAM" id="SSF52540">
    <property type="entry name" value="P-loop containing nucleoside triphosphate hydrolases"/>
    <property type="match status" value="1"/>
</dbReference>
<dbReference type="Pfam" id="PF13087">
    <property type="entry name" value="AAA_12"/>
    <property type="match status" value="1"/>
</dbReference>
<dbReference type="Pfam" id="PF13195">
    <property type="entry name" value="DUF4011"/>
    <property type="match status" value="1"/>
</dbReference>
<dbReference type="RefSeq" id="WP_141646731.1">
    <property type="nucleotide sequence ID" value="NZ_VIFM01000184.1"/>
</dbReference>
<evidence type="ECO:0000259" key="3">
    <source>
        <dbReference type="Pfam" id="PF13087"/>
    </source>
</evidence>
<dbReference type="InterPro" id="IPR047187">
    <property type="entry name" value="SF1_C_Upf1"/>
</dbReference>
<evidence type="ECO:0000313" key="5">
    <source>
        <dbReference type="EMBL" id="TQF11520.1"/>
    </source>
</evidence>
<keyword evidence="6" id="KW-1185">Reference proteome</keyword>
<sequence>MSSESRNRVLEKMLERLYAALASGPSINCRPHHSRQRLDLSVLSRLDGTPPHAVLAALLGDKASARLAVKPPDTLRASPVTARTGPKASVSEKRARPSPEAPDDLAATRATAEVDMDLNEAPPLRAEALSTSRTGTSLDDLTTSGDTTDLTTGSDSEDESPTKTRAEEEQQALLRKLAAIVEDARIFEQDTGAHVLHVGFPLLHLPPSAKDKRGFGTRRILAPIAFVPVRITLKKGRAPSIELAGAEEGVDRVAPNTALLAWLEQQTGQRFGELFADDDGIEPWREVNELVALVSKALELPAPATFTADTLLTAVPRTDEDGGPQGSILPCAVLGLYPLSNQSLVDDMRALVDGEPVSGPLESFLRVDVSLGQSAHTGGGERNLEGLKLAAEERLVTVADPCQARAVRLARSRQGLVIHGPPGTGKSQTIANAIGDHLARGERVLFVCDKRTALDVVKHRLDHLGLGNLCAVVHDAQRDQRDLYMGIREQLDTLPEARTDAAVTKELSRVDDELQTLHDELTTAERALSERPAGGTAPSFHELVGQWLSLETPAEFTPSTASLTSARLADVTPRERETREVLERALKEGYPDNPWREALGVDLATYLATPLATYRERLSTTVNAARDADALASPHIPSFGAEPEAEGIARATFAEQLAPLLEAASPEVLSYWSAASADSVRTAKTQLDGLAPQVKVLAEGPLDTELALIHREQPQSLGVLSTALATLGAYLGIASKWYAFFCFARKAGARKVLQQFGLTLGADPAERVSRFLTGARARALLSEFHRSTLAPGAAIASGSHSTMAQGAATASVSHPIMAQGSTAASLPPPSIAPSSSAVGLAHSSVEPGSAAVGISRSTSTSLPDELLSRDLRTHSALFDVLGTLDSTPLLASCRDAVRRALTGDAAARESLLTGLRQSPARGAAVVKLEKRLAETGLLRAPWLSTRSRELRAGAQLSPIASAFQSRLSTVEGMLRMRSLLSGMPPTLEPAVESLARQGVDADSGWTAVLKATLAAEVSSRLRDDPALQHVDAERTQATQARYRVLEEKKRGLVRDAILHRWTQRQRERLLATTGGRLNGQGAELRRRLMLRGERAMRVRQVIATGLTLEGGDPLFDARPVWMASPQTVAQIFPRQPIFDVVIFDESSQCRLEEALPVLTRAKRVVIAGDPKQLPPTRFFESAVVQSQDTEAETEQGLFEDQQSEVEDLLSAALNLDIDQCYLDVHYRSQNADLIAFSNEHFYDKRLQAIPAHPSHRAPHAPLRLLPVGGTYEKRVNHTEARAVGQLVKELLARAEPPSIGIACFNLSQRDAITDVLDELAAEDATFAARLATARTRRGAGSFEGLFVKNLENVQGDERDHLIISTTYGPDRQGRFYRRFGPLGSAGGGRRLNVLVTRARQQVHLVTSIPRDAYTALPPVEAGRQPNGGWLLFAYLQFAEAIAHAHAEDSREDALPTSEPSAPRELVVRERETDAGSTFARALASHLARRHLISSDVNWGNDGFCVDVALHHPTVPGDVTVGLLCDGTRYPKAADRVEWDLFRTAVLEGQGWKLVRLWTPHFFRDPEGATTHVLQTVGDLLMRQHTAAQAVDTSSKRVMH</sequence>
<evidence type="ECO:0000313" key="6">
    <source>
        <dbReference type="Proteomes" id="UP000315369"/>
    </source>
</evidence>
<dbReference type="InterPro" id="IPR027417">
    <property type="entry name" value="P-loop_NTPase"/>
</dbReference>
<dbReference type="Pfam" id="PF18741">
    <property type="entry name" value="MTES_1575"/>
    <property type="match status" value="1"/>
</dbReference>
<protein>
    <submittedName>
        <fullName evidence="5">DUF4011 domain-containing protein</fullName>
    </submittedName>
</protein>
<evidence type="ECO:0000259" key="2">
    <source>
        <dbReference type="Pfam" id="PF13086"/>
    </source>
</evidence>
<dbReference type="CDD" id="cd18808">
    <property type="entry name" value="SF1_C_Upf1"/>
    <property type="match status" value="1"/>
</dbReference>
<dbReference type="EMBL" id="VIFM01000184">
    <property type="protein sequence ID" value="TQF11520.1"/>
    <property type="molecule type" value="Genomic_DNA"/>
</dbReference>
<organism evidence="5 6">
    <name type="scientific">Myxococcus llanfairpwllgwyngyllgogerychwyrndrobwllllantysiliogogogochensis</name>
    <dbReference type="NCBI Taxonomy" id="2590453"/>
    <lineage>
        <taxon>Bacteria</taxon>
        <taxon>Pseudomonadati</taxon>
        <taxon>Myxococcota</taxon>
        <taxon>Myxococcia</taxon>
        <taxon>Myxococcales</taxon>
        <taxon>Cystobacterineae</taxon>
        <taxon>Myxococcaceae</taxon>
        <taxon>Myxococcus</taxon>
    </lineage>
</organism>
<dbReference type="Proteomes" id="UP000315369">
    <property type="component" value="Unassembled WGS sequence"/>
</dbReference>
<feature type="domain" description="Restriction endonuclease type II-like" evidence="4">
    <location>
        <begin position="1478"/>
        <end position="1575"/>
    </location>
</feature>
<dbReference type="OrthoDB" id="9757917at2"/>
<feature type="compositionally biased region" description="Low complexity" evidence="1">
    <location>
        <begin position="129"/>
        <end position="154"/>
    </location>
</feature>
<feature type="region of interest" description="Disordered" evidence="1">
    <location>
        <begin position="70"/>
        <end position="106"/>
    </location>
</feature>
<proteinExistence type="predicted"/>
<reference evidence="5 6" key="1">
    <citation type="submission" date="2019-06" db="EMBL/GenBank/DDBJ databases">
        <authorList>
            <person name="Livingstone P."/>
            <person name="Whitworth D."/>
        </authorList>
    </citation>
    <scope>NUCLEOTIDE SEQUENCE [LARGE SCALE GENOMIC DNA]</scope>
    <source>
        <strain evidence="5 6">AM401</strain>
    </source>
</reference>
<dbReference type="InterPro" id="IPR045055">
    <property type="entry name" value="DNA2/NAM7-like"/>
</dbReference>